<feature type="compositionally biased region" description="Basic and acidic residues" evidence="3">
    <location>
        <begin position="1"/>
        <end position="16"/>
    </location>
</feature>
<evidence type="ECO:0000313" key="5">
    <source>
        <dbReference type="Proteomes" id="UP001140502"/>
    </source>
</evidence>
<dbReference type="EMBL" id="JAPEUR010000184">
    <property type="protein sequence ID" value="KAJ4316285.1"/>
    <property type="molecule type" value="Genomic_DNA"/>
</dbReference>
<organism evidence="4 5">
    <name type="scientific">Fusarium piperis</name>
    <dbReference type="NCBI Taxonomy" id="1435070"/>
    <lineage>
        <taxon>Eukaryota</taxon>
        <taxon>Fungi</taxon>
        <taxon>Dikarya</taxon>
        <taxon>Ascomycota</taxon>
        <taxon>Pezizomycotina</taxon>
        <taxon>Sordariomycetes</taxon>
        <taxon>Hypocreomycetidae</taxon>
        <taxon>Hypocreales</taxon>
        <taxon>Nectriaceae</taxon>
        <taxon>Fusarium</taxon>
        <taxon>Fusarium solani species complex</taxon>
    </lineage>
</organism>
<dbReference type="CDD" id="cd14688">
    <property type="entry name" value="bZIP_YAP"/>
    <property type="match status" value="1"/>
</dbReference>
<dbReference type="GO" id="GO:0001228">
    <property type="term" value="F:DNA-binding transcription activator activity, RNA polymerase II-specific"/>
    <property type="evidence" value="ECO:0007669"/>
    <property type="project" value="TreeGrafter"/>
</dbReference>
<name>A0A9W8W915_9HYPO</name>
<keyword evidence="5" id="KW-1185">Reference proteome</keyword>
<comment type="subcellular location">
    <subcellularLocation>
        <location evidence="1">Nucleus</location>
    </subcellularLocation>
</comment>
<accession>A0A9W8W915</accession>
<dbReference type="InterPro" id="IPR050936">
    <property type="entry name" value="AP-1-like"/>
</dbReference>
<evidence type="ECO:0008006" key="6">
    <source>
        <dbReference type="Google" id="ProtNLM"/>
    </source>
</evidence>
<comment type="caution">
    <text evidence="4">The sequence shown here is derived from an EMBL/GenBank/DDBJ whole genome shotgun (WGS) entry which is preliminary data.</text>
</comment>
<dbReference type="Proteomes" id="UP001140502">
    <property type="component" value="Unassembled WGS sequence"/>
</dbReference>
<feature type="region of interest" description="Disordered" evidence="3">
    <location>
        <begin position="1"/>
        <end position="47"/>
    </location>
</feature>
<evidence type="ECO:0000313" key="4">
    <source>
        <dbReference type="EMBL" id="KAJ4316285.1"/>
    </source>
</evidence>
<keyword evidence="2" id="KW-0539">Nucleus</keyword>
<feature type="region of interest" description="Disordered" evidence="3">
    <location>
        <begin position="80"/>
        <end position="103"/>
    </location>
</feature>
<evidence type="ECO:0000256" key="3">
    <source>
        <dbReference type="SAM" id="MobiDB-lite"/>
    </source>
</evidence>
<gene>
    <name evidence="4" type="ORF">N0V84_007930</name>
</gene>
<dbReference type="GO" id="GO:0000976">
    <property type="term" value="F:transcription cis-regulatory region binding"/>
    <property type="evidence" value="ECO:0007669"/>
    <property type="project" value="InterPro"/>
</dbReference>
<dbReference type="PANTHER" id="PTHR40621">
    <property type="entry name" value="TRANSCRIPTION FACTOR KAPC-RELATED"/>
    <property type="match status" value="1"/>
</dbReference>
<dbReference type="PANTHER" id="PTHR40621:SF6">
    <property type="entry name" value="AP-1-LIKE TRANSCRIPTION FACTOR YAP1-RELATED"/>
    <property type="match status" value="1"/>
</dbReference>
<protein>
    <recommendedName>
        <fullName evidence="6">BZIP domain-containing protein</fullName>
    </recommendedName>
</protein>
<dbReference type="GO" id="GO:0090575">
    <property type="term" value="C:RNA polymerase II transcription regulator complex"/>
    <property type="evidence" value="ECO:0007669"/>
    <property type="project" value="TreeGrafter"/>
</dbReference>
<proteinExistence type="predicted"/>
<feature type="compositionally biased region" description="Polar residues" evidence="3">
    <location>
        <begin position="85"/>
        <end position="103"/>
    </location>
</feature>
<sequence length="288" mass="31501">MFNPGEPKENPVEKRRAQLRRAQQSYRSRKDKYTRTLEEELANSRSKEAELMRECEQLREGLQNALHQLSQLGVNVPAEVKSKASGETPNEYASPSRTAGLSTSTSPIYLGDCGNQAVDILPSPQLISPESFGDYYSPSEGQRGPILFGIRGGFASNSRVSEVDHIIAGMEFVLKIEEPCLNHLHGDVKKPHEPGNHALTASAQLMAACNYPSPADTCPPLTSPTFGNTPMTMLERLLTLAPDLSDEGEMTPIQAWNNIRCRPNFGGLDAQSLGTLAEKLKKAVKCHG</sequence>
<dbReference type="OrthoDB" id="2590011at2759"/>
<dbReference type="SUPFAM" id="SSF57959">
    <property type="entry name" value="Leucine zipper domain"/>
    <property type="match status" value="1"/>
</dbReference>
<dbReference type="InterPro" id="IPR046347">
    <property type="entry name" value="bZIP_sf"/>
</dbReference>
<dbReference type="Gene3D" id="1.20.5.170">
    <property type="match status" value="1"/>
</dbReference>
<evidence type="ECO:0000256" key="1">
    <source>
        <dbReference type="ARBA" id="ARBA00004123"/>
    </source>
</evidence>
<evidence type="ECO:0000256" key="2">
    <source>
        <dbReference type="ARBA" id="ARBA00023242"/>
    </source>
</evidence>
<reference evidence="4" key="1">
    <citation type="submission" date="2022-10" db="EMBL/GenBank/DDBJ databases">
        <title>Tapping the CABI collections for fungal endophytes: first genome assemblies for Collariella, Neodidymelliopsis, Ascochyta clinopodiicola, Didymella pomorum, Didymosphaeria variabile, Neocosmospora piperis and Neocucurbitaria cava.</title>
        <authorList>
            <person name="Hill R."/>
        </authorList>
    </citation>
    <scope>NUCLEOTIDE SEQUENCE</scope>
    <source>
        <strain evidence="4">IMI 366586</strain>
    </source>
</reference>
<dbReference type="AlphaFoldDB" id="A0A9W8W915"/>